<organism evidence="2 3">
    <name type="scientific">Rhynchophorus ferrugineus</name>
    <name type="common">Red palm weevil</name>
    <name type="synonym">Curculio ferrugineus</name>
    <dbReference type="NCBI Taxonomy" id="354439"/>
    <lineage>
        <taxon>Eukaryota</taxon>
        <taxon>Metazoa</taxon>
        <taxon>Ecdysozoa</taxon>
        <taxon>Arthropoda</taxon>
        <taxon>Hexapoda</taxon>
        <taxon>Insecta</taxon>
        <taxon>Pterygota</taxon>
        <taxon>Neoptera</taxon>
        <taxon>Endopterygota</taxon>
        <taxon>Coleoptera</taxon>
        <taxon>Polyphaga</taxon>
        <taxon>Cucujiformia</taxon>
        <taxon>Curculionidae</taxon>
        <taxon>Dryophthorinae</taxon>
        <taxon>Rhynchophorus</taxon>
    </lineage>
</organism>
<name>A0A834M5W5_RHYFE</name>
<dbReference type="AlphaFoldDB" id="A0A834M5W5"/>
<protein>
    <submittedName>
        <fullName evidence="2">Uncharacterized protein</fullName>
    </submittedName>
</protein>
<feature type="compositionally biased region" description="Gly residues" evidence="1">
    <location>
        <begin position="64"/>
        <end position="74"/>
    </location>
</feature>
<dbReference type="Proteomes" id="UP000625711">
    <property type="component" value="Unassembled WGS sequence"/>
</dbReference>
<reference evidence="2" key="1">
    <citation type="submission" date="2020-08" db="EMBL/GenBank/DDBJ databases">
        <title>Genome sequencing and assembly of the red palm weevil Rhynchophorus ferrugineus.</title>
        <authorList>
            <person name="Dias G.B."/>
            <person name="Bergman C.M."/>
            <person name="Manee M."/>
        </authorList>
    </citation>
    <scope>NUCLEOTIDE SEQUENCE</scope>
    <source>
        <strain evidence="2">AA-2017</strain>
        <tissue evidence="2">Whole larva</tissue>
    </source>
</reference>
<comment type="caution">
    <text evidence="2">The sequence shown here is derived from an EMBL/GenBank/DDBJ whole genome shotgun (WGS) entry which is preliminary data.</text>
</comment>
<evidence type="ECO:0000313" key="2">
    <source>
        <dbReference type="EMBL" id="KAF7271573.1"/>
    </source>
</evidence>
<evidence type="ECO:0000256" key="1">
    <source>
        <dbReference type="SAM" id="MobiDB-lite"/>
    </source>
</evidence>
<sequence>MPLQIGRKGLVGSQQVPRGVCPLFFSSARKREDDVCPFYTFLTLTFSNYPLRTMSVSKAAEGSSGAGEGEGARGQGPFCEKRECFATMGRVSTVYDNRKERGREKEGARRRLGDGRRICLKSDKNLKN</sequence>
<feature type="region of interest" description="Disordered" evidence="1">
    <location>
        <begin position="58"/>
        <end position="77"/>
    </location>
</feature>
<proteinExistence type="predicted"/>
<gene>
    <name evidence="2" type="ORF">GWI33_015559</name>
</gene>
<dbReference type="EMBL" id="JAACXV010013943">
    <property type="protein sequence ID" value="KAF7271573.1"/>
    <property type="molecule type" value="Genomic_DNA"/>
</dbReference>
<evidence type="ECO:0000313" key="3">
    <source>
        <dbReference type="Proteomes" id="UP000625711"/>
    </source>
</evidence>
<accession>A0A834M5W5</accession>
<keyword evidence="3" id="KW-1185">Reference proteome</keyword>